<dbReference type="Proteomes" id="UP001597124">
    <property type="component" value="Unassembled WGS sequence"/>
</dbReference>
<dbReference type="InterPro" id="IPR009197">
    <property type="entry name" value="MlrC"/>
</dbReference>
<dbReference type="EMBL" id="JBHTIK010000015">
    <property type="protein sequence ID" value="MFD0850490.1"/>
    <property type="molecule type" value="Genomic_DNA"/>
</dbReference>
<evidence type="ECO:0000259" key="3">
    <source>
        <dbReference type="Pfam" id="PF07171"/>
    </source>
</evidence>
<evidence type="ECO:0000313" key="5">
    <source>
        <dbReference type="EMBL" id="MFD0850490.1"/>
    </source>
</evidence>
<reference evidence="6" key="1">
    <citation type="journal article" date="2019" name="Int. J. Syst. Evol. Microbiol.">
        <title>The Global Catalogue of Microorganisms (GCM) 10K type strain sequencing project: providing services to taxonomists for standard genome sequencing and annotation.</title>
        <authorList>
            <consortium name="The Broad Institute Genomics Platform"/>
            <consortium name="The Broad Institute Genome Sequencing Center for Infectious Disease"/>
            <person name="Wu L."/>
            <person name="Ma J."/>
        </authorList>
    </citation>
    <scope>NUCLEOTIDE SEQUENCE [LARGE SCALE GENOMIC DNA]</scope>
    <source>
        <strain evidence="6">CCUG 52537</strain>
    </source>
</reference>
<evidence type="ECO:0000313" key="6">
    <source>
        <dbReference type="Proteomes" id="UP001597124"/>
    </source>
</evidence>
<keyword evidence="1" id="KW-0378">Hydrolase</keyword>
<dbReference type="InterPro" id="IPR015995">
    <property type="entry name" value="MlrC_N"/>
</dbReference>
<feature type="region of interest" description="Disordered" evidence="2">
    <location>
        <begin position="484"/>
        <end position="511"/>
    </location>
</feature>
<comment type="function">
    <text evidence="1">Involved in peptidolytic degradation of cyclic heptapeptide hepatotoxin microcystin (MC).</text>
</comment>
<protein>
    <recommendedName>
        <fullName evidence="1">Microcystinase C</fullName>
        <shortName evidence="1">MlrC</shortName>
    </recommendedName>
</protein>
<feature type="domain" description="Microcystin LR degradation protein MlrC N-terminal" evidence="4">
    <location>
        <begin position="5"/>
        <end position="288"/>
    </location>
</feature>
<name>A0ABW3C7T2_SPHXN</name>
<keyword evidence="6" id="KW-1185">Reference proteome</keyword>
<proteinExistence type="inferred from homology"/>
<gene>
    <name evidence="5" type="ORF">ACFQ00_19335</name>
</gene>
<dbReference type="PIRSF" id="PIRSF012702">
    <property type="entry name" value="UCP012702"/>
    <property type="match status" value="1"/>
</dbReference>
<feature type="domain" description="Microcystin LR degradation protein MlrC C-terminal" evidence="3">
    <location>
        <begin position="298"/>
        <end position="468"/>
    </location>
</feature>
<dbReference type="RefSeq" id="WP_381494862.1">
    <property type="nucleotide sequence ID" value="NZ_JBHTIK010000015.1"/>
</dbReference>
<dbReference type="Pfam" id="PF07364">
    <property type="entry name" value="DUF1485"/>
    <property type="match status" value="1"/>
</dbReference>
<organism evidence="5 6">
    <name type="scientific">Sphingosinicella xenopeptidilytica</name>
    <dbReference type="NCBI Taxonomy" id="364098"/>
    <lineage>
        <taxon>Bacteria</taxon>
        <taxon>Pseudomonadati</taxon>
        <taxon>Pseudomonadota</taxon>
        <taxon>Alphaproteobacteria</taxon>
        <taxon>Sphingomonadales</taxon>
        <taxon>Sphingosinicellaceae</taxon>
        <taxon>Sphingosinicella</taxon>
    </lineage>
</organism>
<evidence type="ECO:0000259" key="4">
    <source>
        <dbReference type="Pfam" id="PF07364"/>
    </source>
</evidence>
<dbReference type="InterPro" id="IPR010799">
    <property type="entry name" value="MlrC_C"/>
</dbReference>
<evidence type="ECO:0000256" key="1">
    <source>
        <dbReference type="PIRNR" id="PIRNR012702"/>
    </source>
</evidence>
<sequence>MSAGKIFVGALSAETNMFSPVPTDIGSFRDHLWVEAGALGDAAIWPAPLEGFRLAAQAHGWHVAQGLCVAAEPAAPMSAADYAEVRDRLLDDLRAALPVDAVALSLHGGMIAAGVPDCEGDILQRVRAIVGPDVPVGAVLDPHAHLTDAMVKSADLLIFFREYPHTDIEDRAQRLVERLIECRVGAIRPVASVFDCRMIDFYFTDREPMRAFVDDMSAAEEGLILSVSLVHGFPWGDVPEMGTKMLVYTDGNAPLGQEVAERFGHRLFALRGTTLPPLLSVPEAAALAEGWQGAPLVLADAADNPGGGAPGDATWLIGAVIDAGIEGVLAGLVWDPMLVRQAAALGPGGEARFRIGGKASPWSGPPLDVDARVLSVVRDAVQHADGWDWPMGDAVLLEIGGVRLAVCDRRVQCVDPAVFRMLGAMPEAARVIVVKSAQHFVAGFESIAGRIAYVESPGVLSLTGDAARYRHLSRPKWPFDPDPFADGAGVITTSPGRDDHQQRGKVDVQQG</sequence>
<comment type="caution">
    <text evidence="5">The sequence shown here is derived from an EMBL/GenBank/DDBJ whole genome shotgun (WGS) entry which is preliminary data.</text>
</comment>
<evidence type="ECO:0000256" key="2">
    <source>
        <dbReference type="SAM" id="MobiDB-lite"/>
    </source>
</evidence>
<comment type="similarity">
    <text evidence="1">Belongs to the peptidase M81 family.</text>
</comment>
<keyword evidence="1" id="KW-0645">Protease</keyword>
<comment type="cofactor">
    <cofactor evidence="1">
        <name>Zn(2+)</name>
        <dbReference type="ChEBI" id="CHEBI:29105"/>
    </cofactor>
    <text evidence="1">Binds 1 zinc ion per subunit.</text>
</comment>
<feature type="compositionally biased region" description="Basic and acidic residues" evidence="2">
    <location>
        <begin position="496"/>
        <end position="511"/>
    </location>
</feature>
<dbReference type="Pfam" id="PF07171">
    <property type="entry name" value="MlrC_C"/>
    <property type="match status" value="1"/>
</dbReference>
<keyword evidence="1" id="KW-0479">Metal-binding</keyword>
<keyword evidence="1" id="KW-0482">Metalloprotease</keyword>
<accession>A0ABW3C7T2</accession>